<dbReference type="Pfam" id="PF13385">
    <property type="entry name" value="Laminin_G_3"/>
    <property type="match status" value="2"/>
</dbReference>
<dbReference type="Pfam" id="PF20148">
    <property type="entry name" value="DUF6531"/>
    <property type="match status" value="1"/>
</dbReference>
<dbReference type="SMART" id="SM00327">
    <property type="entry name" value="VWA"/>
    <property type="match status" value="1"/>
</dbReference>
<reference evidence="6 7" key="1">
    <citation type="submission" date="2024-04" db="EMBL/GenBank/DDBJ databases">
        <title>Luteolibacter sp. isolated from soil.</title>
        <authorList>
            <person name="An J."/>
        </authorList>
    </citation>
    <scope>NUCLEOTIDE SEQUENCE [LARGE SCALE GENOMIC DNA]</scope>
    <source>
        <strain evidence="6 7">Y139</strain>
    </source>
</reference>
<dbReference type="PANTHER" id="PTHR32305">
    <property type="match status" value="1"/>
</dbReference>
<dbReference type="InterPro" id="IPR006530">
    <property type="entry name" value="YD"/>
</dbReference>
<feature type="domain" description="VWFA" evidence="5">
    <location>
        <begin position="1230"/>
        <end position="1413"/>
    </location>
</feature>
<dbReference type="PROSITE" id="PS50234">
    <property type="entry name" value="VWFA"/>
    <property type="match status" value="1"/>
</dbReference>
<dbReference type="InterPro" id="IPR000601">
    <property type="entry name" value="PKD_dom"/>
</dbReference>
<dbReference type="InterPro" id="IPR022409">
    <property type="entry name" value="PKD/Chitinase_dom"/>
</dbReference>
<dbReference type="InterPro" id="IPR022385">
    <property type="entry name" value="Rhs_assc_core"/>
</dbReference>
<dbReference type="Pfam" id="PF00801">
    <property type="entry name" value="PKD"/>
    <property type="match status" value="1"/>
</dbReference>
<dbReference type="CDD" id="cd00198">
    <property type="entry name" value="vWFA"/>
    <property type="match status" value="1"/>
</dbReference>
<dbReference type="InterPro" id="IPR050708">
    <property type="entry name" value="T6SS_VgrG/RHS"/>
</dbReference>
<dbReference type="Gene3D" id="2.180.10.10">
    <property type="entry name" value="RHS repeat-associated core"/>
    <property type="match status" value="3"/>
</dbReference>
<dbReference type="InterPro" id="IPR002035">
    <property type="entry name" value="VWF_A"/>
</dbReference>
<keyword evidence="1" id="KW-0732">Signal</keyword>
<dbReference type="SMART" id="SM00089">
    <property type="entry name" value="PKD"/>
    <property type="match status" value="10"/>
</dbReference>
<dbReference type="Gene3D" id="2.60.120.200">
    <property type="match status" value="2"/>
</dbReference>
<dbReference type="SMART" id="SM00560">
    <property type="entry name" value="LamGL"/>
    <property type="match status" value="1"/>
</dbReference>
<dbReference type="EMBL" id="JBBUKT010000002">
    <property type="protein sequence ID" value="MEK7950074.1"/>
    <property type="molecule type" value="Genomic_DNA"/>
</dbReference>
<gene>
    <name evidence="6" type="ORF">WKV53_06190</name>
</gene>
<dbReference type="Gene3D" id="2.60.40.3440">
    <property type="match status" value="2"/>
</dbReference>
<accession>A0ABU9ASU5</accession>
<dbReference type="Gene3D" id="3.40.50.410">
    <property type="entry name" value="von Willebrand factor, type A domain"/>
    <property type="match status" value="1"/>
</dbReference>
<dbReference type="SUPFAM" id="SSF53300">
    <property type="entry name" value="vWA-like"/>
    <property type="match status" value="1"/>
</dbReference>
<dbReference type="InterPro" id="IPR015919">
    <property type="entry name" value="Cadherin-like_sf"/>
</dbReference>
<sequence length="4326" mass="456583">MTDAVVSKSPPQLNQGRVKGSVRVMTGGNFNINSGLTVDGSLLIPGTPEIRINGGATSPPVQDSTGSSQPSNYRLTLNNGISLGGITRRVDGEPLPTAAPPLAGTGTRAVNINQQGESAGNFATIRTLTLNAQGSSINLPPGRYERITLNGASTLVLQPGSTASPALYEIQQLDLNSGSHIDVSGPTELRLKNSLNANGYLGHPSHPEWLALSISAGSFTLNSQSAFHGKLVVPTGTLTVNGSSLLHGMAFTDRLTLNGGGIIECEGSGTTPNLPPVATATEATTPVGASIAIPLIATDPEGQALSYTVTTPPGHGTVTISGATATYTPSFNFVGSDIFYFNASDGTTDSAPASVIIHVWQPNRPPSAEDATFLLNQGEANAPLTLTATDPDGDALTYQILSQPQHGALGGSAPALTYAHTGPRSTAVIEDTFTFRVIDTQGAASTVGTITLQLQPANRAPQAAGLAVTTSEDLPVALSLSATDADGDSLTYALHLPQGFPGTITGTAPTLEFTPSANFHGTTAFTYDVTDPSGATSSAQVGITVTPVNDPPVIAAAISVTGIEDQPIAIQLAASDIDGDSLAYTWSVPAGFPGTLSGSAPSLVFTPTPDFSGTASFDFTATDPAGLAATSQVQIVVQAANDAPVAGNARASTRQGTPLTLPLPVSDADGDQLTFTITSYPLHGSMVIADGKAIYMPNAGFSGVDRFRYTAHDIEAASAPADVIIRVAGNPTVAVVSPASGARITGSQAITVKVEASDPDSDLSFVELLLDGTRVGSGTTGTLQVALENLPGGQHTLTATAVDADGGRTVSQPVSFSVEKVNRAPVVAAGADRATTLDSLGPNLIVNPGNEEALVNGAIPGWSAVGSATWGQGKADSRKRDYSFTTANIYPAASEGAVYFQVPGDQTAELSQDIELTESQRSAVALGAARFAFEARSFTYQPKQPLPQDYTGRPSAEVPTGELDRPEAVVEFYNASGQLLASHAAAASLIGDRWLKFGTGALVPASTTRARIRLIATKADTKDQSAVVFVGMTPADKNDALFDAVSFRLGAPADEFLSAAVSDDGLPAGSTLVKLWSQVSGPSAVIAEPDKATTSVNFSAPGDYEFRMEADDSELASSDTVTVHVQRPIPNLPPVVAAGADLTTDFQNKSIALLGTVSDETATADLAIGWTQVSGPGKVSFADPLSASTTISVSLPGTYVLKLAAFDGEWSSEDLVVVEATATAQRRPLDLVLTMDHSGSMWALKNDGDPSLPITKAREAAAMVLSKLDPATDRAAMRKFNGPMVTPLTFDLTLVKQSLVQSRGEPGTEGSFQPSNIDNGIQGALNHVLATPRSGAPDRVILVFNDGAGPYSDVAAKAARAAGVRVIVVSFSNGIDAIDDANMRLQASAPGDFISAETPAEAVVLLNNLLETLRLPLNSPPQVNAGTATRLSNTSGQAFLDGTFTDDGEPGLVAPAILWEQVSGPASATLSDPHKLDPRVTFTTAGEYRFKLSVSDGERTGSDTVLVQVDHPVGLPAPSGITSWWPFDGNLRDMVGGRHLSRSGFWDSPRFTTGVLNDAVQLLDSPDVLAGGTAGEIGLNSSTGFSIELRFRARSLTGGYLVSLFNPATGALNGISWGRPGSTSSSGQLYFLSPPATANSVYGDVALTTTALTTNAWHHAVLTHNRSNNETWLYLNGQGQRVFTAPFGPFFSTAGQLTIGGMPATPGFSPATAKDAYRRFDGDIDDLAFYDRPLSMGEAGQLYQSSSTGKQPPTLDRAPVVDAGIDLRVSNLAASLNGLVSDDTTDVKSAWSQVSGPGTATFADASSPDTTVTFSVAGIYTLKLTATDATTSASDLMQVHAGLPTATAAPDGLVAWMPGNRHPVDVITGRTGIWSGTELYAPVKAGDGFQFGGSVSRVRYLPPAVAPADSGRGFSIETWMSLPTPLAPAGANVLSFQNVSGINVHRLQLAEFTLPSGAKEAGFFWRTSSPAFGAVNDIQVRPLPLGRPFHLALTYDPVTLRKKAFIDGVLVTDSTAPAGTVHHFDKECFVGSFPGETPVFPGQVDELSLYNVALTQPQILAIVQAGDSGKYLAPPAADPRVDAGPDVALAPGESHTFAPAIDTAAFSGGSLTTTWTKVSGPGSVAFNQASRPDAIITVSQAGRHVVRLTVTNGTTTVSDEVTIDVVTLPNAAPVITSLPASVSLQLPAGQADFAPQVTDDGRPTGLLEHRWIVLDGPAPVTFTPTSGMGTQATFTTAGDYTLVLEVSDGLATTRREIPVQVAAAPLPPTPNQAPVVSAGTDFEANAASFSLEGTVTDDGKPSAQPVIQAWSLVSGPGDVVFASPSALSTAVTVDIPGTYRLRLSASDGELVGFDDVIVIVPATATGFPNKTPRVALPSFLAGNLPNLNATLQPAVEDDGRSGSPLTYAWVQLDGPVAAEIATPTEATTSIHFTVEGEYLFELVVSDGEFSAVARTTIQVNPSNNHAPVVTMTPAAPARPYDQATLAATVSDDGNPSNNLTYHWNQIAGPEEVVIANPHALETPVTFGAGGSYLFELLVSDGQLSTRETVVWDVIGVPDVRVISPEADALLPASTLMTLQGRAQIDGGTITSLSFEVDGVVLGQGDQIPVTVDWTLTVPSLAPGEHTIVARTTSSDGQQAASTPQLFTVGEQRVDDFLVEIASPGDGDSITGPVEVSGTVQARRLTSWTLTLTPTVPEGAPVTGTSVVIASGTQPVNQEVLGSIDPTLMLNGVYTLKLSATTQFGSTSSDSIPILFEGNRKIGHFSLAFEDLSIPVGGVPLTVTRTYDSRDSGAGDFGPGWSVGFSSVKVRKAGRLGEGWEQDQTISGITPIYSVFPTTKKRVVVTFPGGKTETFEPVFRASSPLSEDQQNYQKFAEISEGTIVFKAINGSEGTLQVEGDPSVIWNGPVPGHGTVIDFTFGPIDPKRFRYTAADGTAYVIDEIQGLVSLEDPNGNTLTINRSGLVHSSGESVLFTRNGTGRITEVTDPAGEKILYGYDTAGRLQSVTDRTGEVTSFHYEDTAFPNYLTRITDPRGVDAIRTEFDDDGRMVRQIDAAGNAVEFEHDLADNREIIRDRLGNVTIHEYDDRGNILKTTDALDGVTSYTYDANDNETSVASPLGLVTSRTYDSNNNLLTETDPAGHASTYTYDAKRRPLTSADALGHTTSLEYDGVGNLIHMTDPGNAVTTIHYDGNGNVSGVVDATGRGNGSTYDSKGREISDSDGNHFVYDAAGNRTQTFRYRDGHPNEQIITTYEYDTAGRLTRTILPGGSTSETVYNAIGKPAKTIDAAGRETVYVYDALGHLVSTTYPDGTVTSAAYDIEGRQTATTDAAGVTTYTLYDALGRATTTILPDATMPPTILSEVADIAAAPALADNPRRTTTYDADGRVVASTDENGQATTFEYDDAGRRTAVVNALGQRTTTTYDDAGRQTSVTDAKGITTGFEYDAAGRLTRTNFADSTYTQTTYDAAGRRILATDQAGNTTEYGYTDRGQLNYVIDAEGFYTEYEYDSQSRQIGQSTPLAYTQYRYDDLGRRIARIMPDGHQEHFGYDTLGRLVQHQDFNGHVTTREYDSLNDHLLAVIADANHPSLALDHAPARHEFSYDVLGRRTNATVKNAAGTVLHTDSWSYDLQSRPLVQASTTGTLRYAWDATGTLAGVKSDTPGGYDLSYDYDELGRLTTVHEGQEGVDPAARAIAGYAYDANGNLAGTSYLNQVTHAYAYNSLNRLTNLSIDRQPGGSGAVAAPLQGYTYTLNAAGHRTGISELGGRTVVNTFDRLYRLVHEDISHTEGENVDTPLGTIGYTYDPVGNRQIRYPMDRNWVAGRSISSLVPEQYREGAYNERDQYIGDSYDANGNTTVSDTKGPNGWPVSATDLYSFDNRLIRRTRGDGLAVDILYNTDGDRVAKWVKQDNLNLSITRYLVDRANPTGYSQVVEEKDGTGQLTACYLYGHDLIAFDNWITRVSGIPQRLTTPERRWYQYDGLGSVRGLSNDDGTLVEEYTYEAFGTLIGLRQLDPTSGQLVPQDPLALENRTANRYLFTGEQWDSDLGMYFLRARYLNPDTGRFHTEDLYEGSQTEPLSLHKYLYTHADPINGIDPSGHMLVDISAAQSSQTMLGRLDSMRVRLHGFALQGQIQAIRILLHGRYLMFMMAINMPTWLDKLEKANNIVTIGTGGLLILSETMERMAASSANSGSIPPYPIQDRGRGGEAAAGANLGGNVSRIDHYDRNSNIGVQVFTSSGSTEASILSGIRSKLGSLRDAEQGAIYGTTSDGESFRLKEATMPSGSIGLLVQVDIATASVVQSSGFSQRLSELSREFGRLIRIAPVRLR</sequence>
<dbReference type="InterPro" id="IPR013320">
    <property type="entry name" value="ConA-like_dom_sf"/>
</dbReference>
<dbReference type="Pfam" id="PF22352">
    <property type="entry name" value="K319L-like_PKD"/>
    <property type="match status" value="5"/>
</dbReference>
<feature type="region of interest" description="Disordered" evidence="4">
    <location>
        <begin position="49"/>
        <end position="71"/>
    </location>
</feature>
<dbReference type="Pfam" id="PF05593">
    <property type="entry name" value="RHS_repeat"/>
    <property type="match status" value="4"/>
</dbReference>
<organism evidence="6 7">
    <name type="scientific">Luteolibacter soli</name>
    <dbReference type="NCBI Taxonomy" id="3135280"/>
    <lineage>
        <taxon>Bacteria</taxon>
        <taxon>Pseudomonadati</taxon>
        <taxon>Verrucomicrobiota</taxon>
        <taxon>Verrucomicrobiia</taxon>
        <taxon>Verrucomicrobiales</taxon>
        <taxon>Verrucomicrobiaceae</taxon>
        <taxon>Luteolibacter</taxon>
    </lineage>
</organism>
<dbReference type="InterPro" id="IPR035986">
    <property type="entry name" value="PKD_dom_sf"/>
</dbReference>
<dbReference type="InterPro" id="IPR006558">
    <property type="entry name" value="LamG-like"/>
</dbReference>
<evidence type="ECO:0000256" key="4">
    <source>
        <dbReference type="SAM" id="MobiDB-lite"/>
    </source>
</evidence>
<dbReference type="NCBIfam" id="TIGR03696">
    <property type="entry name" value="Rhs_assc_core"/>
    <property type="match status" value="1"/>
</dbReference>
<dbReference type="PANTHER" id="PTHR32305:SF15">
    <property type="entry name" value="PROTEIN RHSA-RELATED"/>
    <property type="match status" value="1"/>
</dbReference>
<evidence type="ECO:0000256" key="3">
    <source>
        <dbReference type="ARBA" id="ARBA00023157"/>
    </source>
</evidence>
<evidence type="ECO:0000256" key="1">
    <source>
        <dbReference type="ARBA" id="ARBA00022729"/>
    </source>
</evidence>
<dbReference type="SUPFAM" id="SSF49299">
    <property type="entry name" value="PKD domain"/>
    <property type="match status" value="2"/>
</dbReference>
<dbReference type="SUPFAM" id="SSF49313">
    <property type="entry name" value="Cadherin-like"/>
    <property type="match status" value="1"/>
</dbReference>
<name>A0ABU9ASU5_9BACT</name>
<dbReference type="Pfam" id="PF17957">
    <property type="entry name" value="Big_7"/>
    <property type="match status" value="2"/>
</dbReference>
<dbReference type="SMART" id="SM00736">
    <property type="entry name" value="CADG"/>
    <property type="match status" value="2"/>
</dbReference>
<evidence type="ECO:0000313" key="7">
    <source>
        <dbReference type="Proteomes" id="UP001371305"/>
    </source>
</evidence>
<evidence type="ECO:0000256" key="2">
    <source>
        <dbReference type="ARBA" id="ARBA00022737"/>
    </source>
</evidence>
<dbReference type="NCBIfam" id="NF012211">
    <property type="entry name" value="tand_rpt_95"/>
    <property type="match status" value="4"/>
</dbReference>
<protein>
    <submittedName>
        <fullName evidence="6">Tandem-95 repeat protein</fullName>
    </submittedName>
</protein>
<evidence type="ECO:0000313" key="6">
    <source>
        <dbReference type="EMBL" id="MEK7950074.1"/>
    </source>
</evidence>
<keyword evidence="2" id="KW-0677">Repeat</keyword>
<keyword evidence="3" id="KW-1015">Disulfide bond</keyword>
<dbReference type="InterPro" id="IPR045351">
    <property type="entry name" value="DUF6531"/>
</dbReference>
<feature type="compositionally biased region" description="Polar residues" evidence="4">
    <location>
        <begin position="55"/>
        <end position="71"/>
    </location>
</feature>
<dbReference type="InterPro" id="IPR036465">
    <property type="entry name" value="vWFA_dom_sf"/>
</dbReference>
<keyword evidence="7" id="KW-1185">Reference proteome</keyword>
<proteinExistence type="predicted"/>
<dbReference type="Gene3D" id="2.60.40.2810">
    <property type="match status" value="1"/>
</dbReference>
<dbReference type="InterPro" id="IPR013783">
    <property type="entry name" value="Ig-like_fold"/>
</dbReference>
<dbReference type="Gene3D" id="2.60.40.10">
    <property type="entry name" value="Immunoglobulins"/>
    <property type="match status" value="12"/>
</dbReference>
<dbReference type="InterPro" id="IPR006644">
    <property type="entry name" value="Cadg"/>
</dbReference>
<dbReference type="SUPFAM" id="SSF49899">
    <property type="entry name" value="Concanavalin A-like lectins/glucanases"/>
    <property type="match status" value="2"/>
</dbReference>
<dbReference type="Proteomes" id="UP001371305">
    <property type="component" value="Unassembled WGS sequence"/>
</dbReference>
<dbReference type="Pfam" id="PF17963">
    <property type="entry name" value="Big_9"/>
    <property type="match status" value="5"/>
</dbReference>
<dbReference type="NCBIfam" id="TIGR01643">
    <property type="entry name" value="YD_repeat_2x"/>
    <property type="match status" value="9"/>
</dbReference>
<dbReference type="InterPro" id="IPR031325">
    <property type="entry name" value="RHS_repeat"/>
</dbReference>
<dbReference type="InterPro" id="IPR056823">
    <property type="entry name" value="TEN-like_YD-shell"/>
</dbReference>
<dbReference type="Pfam" id="PF25023">
    <property type="entry name" value="TEN_YD-shell"/>
    <property type="match status" value="1"/>
</dbReference>
<comment type="caution">
    <text evidence="6">The sequence shown here is derived from an EMBL/GenBank/DDBJ whole genome shotgun (WGS) entry which is preliminary data.</text>
</comment>
<evidence type="ECO:0000259" key="5">
    <source>
        <dbReference type="PROSITE" id="PS50234"/>
    </source>
</evidence>